<feature type="signal peptide" evidence="2">
    <location>
        <begin position="1"/>
        <end position="26"/>
    </location>
</feature>
<feature type="compositionally biased region" description="Polar residues" evidence="1">
    <location>
        <begin position="58"/>
        <end position="79"/>
    </location>
</feature>
<dbReference type="KEGG" id="dva:DAD186_17930"/>
<evidence type="ECO:0000313" key="4">
    <source>
        <dbReference type="EMBL" id="ANP28343.1"/>
    </source>
</evidence>
<dbReference type="EMBL" id="CP012117">
    <property type="protein sequence ID" value="ANP28343.1"/>
    <property type="molecule type" value="Genomic_DNA"/>
</dbReference>
<name>A0A1B0ZKA0_9MICO</name>
<accession>A0A1B0ZKA0</accession>
<reference evidence="4 5" key="1">
    <citation type="submission" date="2015-06" db="EMBL/GenBank/DDBJ databases">
        <title>Investigation of pathophysiology for high-risk pregnancy and development of treatment modality based on it.</title>
        <authorList>
            <person name="Kim B.-C."/>
            <person name="Lim S."/>
        </authorList>
    </citation>
    <scope>NUCLEOTIDE SEQUENCE [LARGE SCALE GENOMIC DNA]</scope>
    <source>
        <strain evidence="4 5">AD1-86</strain>
    </source>
</reference>
<evidence type="ECO:0000256" key="2">
    <source>
        <dbReference type="SAM" id="SignalP"/>
    </source>
</evidence>
<organism evidence="4 5">
    <name type="scientific">Dermabacter vaginalis</name>
    <dbReference type="NCBI Taxonomy" id="1630135"/>
    <lineage>
        <taxon>Bacteria</taxon>
        <taxon>Bacillati</taxon>
        <taxon>Actinomycetota</taxon>
        <taxon>Actinomycetes</taxon>
        <taxon>Micrococcales</taxon>
        <taxon>Dermabacteraceae</taxon>
        <taxon>Dermabacter</taxon>
    </lineage>
</organism>
<keyword evidence="2" id="KW-0732">Signal</keyword>
<feature type="chain" id="PRO_5008517858" description="DUF8175 domain-containing protein" evidence="2">
    <location>
        <begin position="27"/>
        <end position="252"/>
    </location>
</feature>
<protein>
    <recommendedName>
        <fullName evidence="3">DUF8175 domain-containing protein</fullName>
    </recommendedName>
</protein>
<feature type="compositionally biased region" description="Low complexity" evidence="1">
    <location>
        <begin position="33"/>
        <end position="50"/>
    </location>
</feature>
<evidence type="ECO:0000259" key="3">
    <source>
        <dbReference type="Pfam" id="PF26526"/>
    </source>
</evidence>
<evidence type="ECO:0000313" key="5">
    <source>
        <dbReference type="Proteomes" id="UP000092596"/>
    </source>
</evidence>
<dbReference type="Proteomes" id="UP000092596">
    <property type="component" value="Chromosome"/>
</dbReference>
<feature type="region of interest" description="Disordered" evidence="1">
    <location>
        <begin position="26"/>
        <end position="100"/>
    </location>
</feature>
<dbReference type="PROSITE" id="PS51257">
    <property type="entry name" value="PROKAR_LIPOPROTEIN"/>
    <property type="match status" value="1"/>
</dbReference>
<dbReference type="Pfam" id="PF26526">
    <property type="entry name" value="DUF8175"/>
    <property type="match status" value="1"/>
</dbReference>
<dbReference type="AlphaFoldDB" id="A0A1B0ZKA0"/>
<feature type="domain" description="DUF8175" evidence="3">
    <location>
        <begin position="66"/>
        <end position="245"/>
    </location>
</feature>
<gene>
    <name evidence="4" type="ORF">DAD186_17930</name>
</gene>
<proteinExistence type="predicted"/>
<dbReference type="InterPro" id="IPR058488">
    <property type="entry name" value="DUF8175"/>
</dbReference>
<sequence length="252" mass="26399">MKQRKRLKVAASVSALGLVMALGACSGEKKPETPTVQPAPTGQGQGQTQPSDGEGNKDTTSAPSEDTASSGSDGINTGCSLPDGDQKIPNSAPPVDEWVDVNGTGVPTSKTYGPEKREGDLFGCYAHSPTGALFAMVYFGAASGKPEGFLDAWVTPEDLATIPENRRGSSGDSGVTLTLRGFRFSSATQDKVTADLAWHVTTDEGQNATMVSRIIMKWSGDHWTMDPEMGDTPVTRAPANLDGFTLWSAGNS</sequence>
<evidence type="ECO:0000256" key="1">
    <source>
        <dbReference type="SAM" id="MobiDB-lite"/>
    </source>
</evidence>